<dbReference type="PANTHER" id="PTHR31845">
    <property type="entry name" value="FINGER DOMAIN PROTEIN, PUTATIVE-RELATED"/>
    <property type="match status" value="1"/>
</dbReference>
<feature type="region of interest" description="Disordered" evidence="6">
    <location>
        <begin position="133"/>
        <end position="153"/>
    </location>
</feature>
<evidence type="ECO:0000256" key="6">
    <source>
        <dbReference type="SAM" id="MobiDB-lite"/>
    </source>
</evidence>
<dbReference type="AlphaFoldDB" id="B8MG13"/>
<organism evidence="8 9">
    <name type="scientific">Talaromyces stipitatus (strain ATCC 10500 / CBS 375.48 / QM 6759 / NRRL 1006)</name>
    <name type="common">Penicillium stipitatum</name>
    <dbReference type="NCBI Taxonomy" id="441959"/>
    <lineage>
        <taxon>Eukaryota</taxon>
        <taxon>Fungi</taxon>
        <taxon>Dikarya</taxon>
        <taxon>Ascomycota</taxon>
        <taxon>Pezizomycotina</taxon>
        <taxon>Eurotiomycetes</taxon>
        <taxon>Eurotiomycetidae</taxon>
        <taxon>Eurotiales</taxon>
        <taxon>Trichocomaceae</taxon>
        <taxon>Talaromyces</taxon>
        <taxon>Talaromyces sect. Talaromyces</taxon>
    </lineage>
</organism>
<dbReference type="PhylomeDB" id="B8MG13"/>
<keyword evidence="5" id="KW-0539">Nucleus</keyword>
<protein>
    <recommendedName>
        <fullName evidence="7">Zn(2)-C6 fungal-type domain-containing protein</fullName>
    </recommendedName>
</protein>
<evidence type="ECO:0000256" key="3">
    <source>
        <dbReference type="ARBA" id="ARBA00023125"/>
    </source>
</evidence>
<dbReference type="Proteomes" id="UP000001745">
    <property type="component" value="Unassembled WGS sequence"/>
</dbReference>
<dbReference type="InParanoid" id="B8MG13"/>
<dbReference type="EMBL" id="EQ962656">
    <property type="protein sequence ID" value="EED15880.1"/>
    <property type="molecule type" value="Genomic_DNA"/>
</dbReference>
<evidence type="ECO:0000256" key="4">
    <source>
        <dbReference type="ARBA" id="ARBA00023163"/>
    </source>
</evidence>
<dbReference type="OrthoDB" id="5424793at2759"/>
<dbReference type="GO" id="GO:0000976">
    <property type="term" value="F:transcription cis-regulatory region binding"/>
    <property type="evidence" value="ECO:0007669"/>
    <property type="project" value="TreeGrafter"/>
</dbReference>
<dbReference type="GeneID" id="8102794"/>
<dbReference type="SMART" id="SM00066">
    <property type="entry name" value="GAL4"/>
    <property type="match status" value="1"/>
</dbReference>
<accession>B8MG13</accession>
<dbReference type="STRING" id="441959.B8MG13"/>
<keyword evidence="9" id="KW-1185">Reference proteome</keyword>
<dbReference type="PROSITE" id="PS50048">
    <property type="entry name" value="ZN2_CY6_FUNGAL_2"/>
    <property type="match status" value="1"/>
</dbReference>
<feature type="domain" description="Zn(2)-C6 fungal-type" evidence="7">
    <location>
        <begin position="20"/>
        <end position="52"/>
    </location>
</feature>
<dbReference type="CDD" id="cd12148">
    <property type="entry name" value="fungal_TF_MHR"/>
    <property type="match status" value="1"/>
</dbReference>
<evidence type="ECO:0000256" key="5">
    <source>
        <dbReference type="ARBA" id="ARBA00023242"/>
    </source>
</evidence>
<keyword evidence="4" id="KW-0804">Transcription</keyword>
<keyword evidence="2" id="KW-0805">Transcription regulation</keyword>
<dbReference type="InterPro" id="IPR001138">
    <property type="entry name" value="Zn2Cys6_DnaBD"/>
</dbReference>
<dbReference type="InterPro" id="IPR051089">
    <property type="entry name" value="prtT"/>
</dbReference>
<dbReference type="PROSITE" id="PS00463">
    <property type="entry name" value="ZN2_CY6_FUNGAL_1"/>
    <property type="match status" value="1"/>
</dbReference>
<comment type="subcellular location">
    <subcellularLocation>
        <location evidence="1">Nucleus</location>
    </subcellularLocation>
</comment>
<dbReference type="SUPFAM" id="SSF57701">
    <property type="entry name" value="Zn2/Cys6 DNA-binding domain"/>
    <property type="match status" value="1"/>
</dbReference>
<dbReference type="GO" id="GO:0005634">
    <property type="term" value="C:nucleus"/>
    <property type="evidence" value="ECO:0007669"/>
    <property type="project" value="UniProtKB-SubCell"/>
</dbReference>
<gene>
    <name evidence="8" type="ORF">TSTA_009980</name>
</gene>
<dbReference type="Pfam" id="PF00172">
    <property type="entry name" value="Zn_clus"/>
    <property type="match status" value="1"/>
</dbReference>
<sequence>MIGNAISMDSSHQPKKSTLACEKCRVLKVKCIRPEEGKPCSKCTRSNSQCVVPEPKRRAKVPQGSKPRLADLESKLTNIIGLLSHSSAPHSGVQNSVETDPEWPPIPEYLNDSPYLPAEWMSLEFPAASEVGENPELNENKNSAENTPEKSPDVSTALDSAWIADLGVNPIVLQHLLDRFCSMRAYFPFVSFSYTWTAASMREDRPFLLLAAVAAASSKHCHLQDDLIRRFKDTISQRVIMAGEKDLDLLQGLLVYLAWCHFDFVPGNRQDYLYLQIAISMVVDLNIDQEIADLLDHRTELSDTYILEACRAYLGCYYMSNIIAMCSGRPNNLKFHNNMLRCAMLLQKRPEFETDLMIYPLTKLLQFAEEVCETYRAERILGGRLHIHAERFAARLEDWWSSLTEDLRNTVLLNSGYHTVKIRIQDMGLVYRYGQRRSPPPQPQEDSTLSLMPPMIAGNLIKCVNSTKESIDSFLDISVAEYNSLSFPLWYQVILTLFVLYRLSVALPEVPEWNVEIAQQTVDLQAYLDTLFSRLRIIEPCLGRQIPTKSLFSRLYEVIGSVKASYALAKENPAEICDSRHAHHELKDPNNTVSLVQRLHRCPALRYSSRHVAPAPGQHTLQNAISAELQKIEDEKVLDDLLMLGGSSLTSAYNEFL</sequence>
<dbReference type="GO" id="GO:0000981">
    <property type="term" value="F:DNA-binding transcription factor activity, RNA polymerase II-specific"/>
    <property type="evidence" value="ECO:0007669"/>
    <property type="project" value="InterPro"/>
</dbReference>
<evidence type="ECO:0000259" key="7">
    <source>
        <dbReference type="PROSITE" id="PS50048"/>
    </source>
</evidence>
<dbReference type="GO" id="GO:0008270">
    <property type="term" value="F:zinc ion binding"/>
    <property type="evidence" value="ECO:0007669"/>
    <property type="project" value="InterPro"/>
</dbReference>
<dbReference type="RefSeq" id="XP_002483114.1">
    <property type="nucleotide sequence ID" value="XM_002483069.1"/>
</dbReference>
<dbReference type="Gene3D" id="4.10.240.10">
    <property type="entry name" value="Zn(2)-C6 fungal-type DNA-binding domain"/>
    <property type="match status" value="1"/>
</dbReference>
<keyword evidence="3" id="KW-0238">DNA-binding</keyword>
<proteinExistence type="predicted"/>
<dbReference type="InterPro" id="IPR036864">
    <property type="entry name" value="Zn2-C6_fun-type_DNA-bd_sf"/>
</dbReference>
<dbReference type="OMA" id="IKCQPSE"/>
<dbReference type="PANTHER" id="PTHR31845:SF10">
    <property type="entry name" value="ZN(II)2CYS6 TRANSCRIPTION FACTOR (EUROFUNG)"/>
    <property type="match status" value="1"/>
</dbReference>
<evidence type="ECO:0000313" key="8">
    <source>
        <dbReference type="EMBL" id="EED15880.1"/>
    </source>
</evidence>
<dbReference type="HOGENOM" id="CLU_021429_0_0_1"/>
<dbReference type="CDD" id="cd00067">
    <property type="entry name" value="GAL4"/>
    <property type="match status" value="1"/>
</dbReference>
<evidence type="ECO:0000313" key="9">
    <source>
        <dbReference type="Proteomes" id="UP000001745"/>
    </source>
</evidence>
<dbReference type="eggNOG" id="ENOG502SNUJ">
    <property type="taxonomic scope" value="Eukaryota"/>
</dbReference>
<evidence type="ECO:0000256" key="1">
    <source>
        <dbReference type="ARBA" id="ARBA00004123"/>
    </source>
</evidence>
<evidence type="ECO:0000256" key="2">
    <source>
        <dbReference type="ARBA" id="ARBA00023015"/>
    </source>
</evidence>
<reference evidence="9" key="1">
    <citation type="journal article" date="2015" name="Genome Announc.">
        <title>Genome sequence of the AIDS-associated pathogen Penicillium marneffei (ATCC18224) and its near taxonomic relative Talaromyces stipitatus (ATCC10500).</title>
        <authorList>
            <person name="Nierman W.C."/>
            <person name="Fedorova-Abrams N.D."/>
            <person name="Andrianopoulos A."/>
        </authorList>
    </citation>
    <scope>NUCLEOTIDE SEQUENCE [LARGE SCALE GENOMIC DNA]</scope>
    <source>
        <strain evidence="9">ATCC 10500 / CBS 375.48 / QM 6759 / NRRL 1006</strain>
    </source>
</reference>
<name>B8MG13_TALSN</name>
<dbReference type="VEuPathDB" id="FungiDB:TSTA_009980"/>